<comment type="caution">
    <text evidence="1">The sequence shown here is derived from an EMBL/GenBank/DDBJ whole genome shotgun (WGS) entry which is preliminary data.</text>
</comment>
<organism evidence="1 2">
    <name type="scientific">Aureibacter tunicatorum</name>
    <dbReference type="NCBI Taxonomy" id="866807"/>
    <lineage>
        <taxon>Bacteria</taxon>
        <taxon>Pseudomonadati</taxon>
        <taxon>Bacteroidota</taxon>
        <taxon>Cytophagia</taxon>
        <taxon>Cytophagales</taxon>
        <taxon>Persicobacteraceae</taxon>
        <taxon>Aureibacter</taxon>
    </lineage>
</organism>
<dbReference type="EMBL" id="JAVDQD010000001">
    <property type="protein sequence ID" value="MDR6237416.1"/>
    <property type="molecule type" value="Genomic_DNA"/>
</dbReference>
<sequence>MAFYQFRKTQLIDADLNSVWNFISNPQNLKVITPDYMGFDITSKNLGNEMYAGMIISYIVKPVLGIPTQWVTEITQIKDKSFFIDEQRIGPYAMWHHQHHIEEQEGGVLMTDLISYQPPLGVLGAVANSLFIRNKLNEIFDYRFKAVEKYFADKQAG</sequence>
<accession>A0AAE4BQD2</accession>
<dbReference type="AlphaFoldDB" id="A0AAE4BQD2"/>
<proteinExistence type="predicted"/>
<dbReference type="CDD" id="cd07820">
    <property type="entry name" value="SRPBCC_3"/>
    <property type="match status" value="1"/>
</dbReference>
<evidence type="ECO:0000313" key="1">
    <source>
        <dbReference type="EMBL" id="MDR6237416.1"/>
    </source>
</evidence>
<dbReference type="Gene3D" id="3.30.530.20">
    <property type="match status" value="1"/>
</dbReference>
<dbReference type="RefSeq" id="WP_309936880.1">
    <property type="nucleotide sequence ID" value="NZ_AP025305.1"/>
</dbReference>
<reference evidence="1" key="1">
    <citation type="submission" date="2023-07" db="EMBL/GenBank/DDBJ databases">
        <title>Genomic Encyclopedia of Type Strains, Phase IV (KMG-IV): sequencing the most valuable type-strain genomes for metagenomic binning, comparative biology and taxonomic classification.</title>
        <authorList>
            <person name="Goeker M."/>
        </authorList>
    </citation>
    <scope>NUCLEOTIDE SEQUENCE</scope>
    <source>
        <strain evidence="1">DSM 26174</strain>
    </source>
</reference>
<dbReference type="SUPFAM" id="SSF55961">
    <property type="entry name" value="Bet v1-like"/>
    <property type="match status" value="1"/>
</dbReference>
<dbReference type="InterPro" id="IPR023393">
    <property type="entry name" value="START-like_dom_sf"/>
</dbReference>
<name>A0AAE4BQD2_9BACT</name>
<evidence type="ECO:0000313" key="2">
    <source>
        <dbReference type="Proteomes" id="UP001185092"/>
    </source>
</evidence>
<gene>
    <name evidence="1" type="ORF">HNQ88_000392</name>
</gene>
<keyword evidence="2" id="KW-1185">Reference proteome</keyword>
<protein>
    <submittedName>
        <fullName evidence="1">Ligand-binding SRPBCC domain-containing protein</fullName>
    </submittedName>
</protein>
<dbReference type="Proteomes" id="UP001185092">
    <property type="component" value="Unassembled WGS sequence"/>
</dbReference>